<evidence type="ECO:0000313" key="2">
    <source>
        <dbReference type="EMBL" id="MBW0481760.1"/>
    </source>
</evidence>
<gene>
    <name evidence="2" type="ORF">O181_021475</name>
</gene>
<feature type="region of interest" description="Disordered" evidence="1">
    <location>
        <begin position="1"/>
        <end position="21"/>
    </location>
</feature>
<proteinExistence type="predicted"/>
<organism evidence="2 3">
    <name type="scientific">Austropuccinia psidii MF-1</name>
    <dbReference type="NCBI Taxonomy" id="1389203"/>
    <lineage>
        <taxon>Eukaryota</taxon>
        <taxon>Fungi</taxon>
        <taxon>Dikarya</taxon>
        <taxon>Basidiomycota</taxon>
        <taxon>Pucciniomycotina</taxon>
        <taxon>Pucciniomycetes</taxon>
        <taxon>Pucciniales</taxon>
        <taxon>Sphaerophragmiaceae</taxon>
        <taxon>Austropuccinia</taxon>
    </lineage>
</organism>
<evidence type="ECO:0000313" key="3">
    <source>
        <dbReference type="Proteomes" id="UP000765509"/>
    </source>
</evidence>
<accession>A0A9Q3CEQ0</accession>
<dbReference type="Proteomes" id="UP000765509">
    <property type="component" value="Unassembled WGS sequence"/>
</dbReference>
<evidence type="ECO:0000256" key="1">
    <source>
        <dbReference type="SAM" id="MobiDB-lite"/>
    </source>
</evidence>
<protein>
    <submittedName>
        <fullName evidence="2">Uncharacterized protein</fullName>
    </submittedName>
</protein>
<reference evidence="2" key="1">
    <citation type="submission" date="2021-03" db="EMBL/GenBank/DDBJ databases">
        <title>Draft genome sequence of rust myrtle Austropuccinia psidii MF-1, a brazilian biotype.</title>
        <authorList>
            <person name="Quecine M.C."/>
            <person name="Pachon D.M.R."/>
            <person name="Bonatelli M.L."/>
            <person name="Correr F.H."/>
            <person name="Franceschini L.M."/>
            <person name="Leite T.F."/>
            <person name="Margarido G.R.A."/>
            <person name="Almeida C.A."/>
            <person name="Ferrarezi J.A."/>
            <person name="Labate C.A."/>
        </authorList>
    </citation>
    <scope>NUCLEOTIDE SEQUENCE</scope>
    <source>
        <strain evidence="2">MF-1</strain>
    </source>
</reference>
<comment type="caution">
    <text evidence="2">The sequence shown here is derived from an EMBL/GenBank/DDBJ whole genome shotgun (WGS) entry which is preliminary data.</text>
</comment>
<dbReference type="AlphaFoldDB" id="A0A9Q3CEQ0"/>
<sequence length="110" mass="13019">MTNELESSPNSSKSDSEKRLRQYQVTRADEARIGLMKVLGIFFANAERDWVASESQLEDYLKNQSSSHEDCLAEDYFTSRPIFSQEQEYEIMKRYYEYQLTQSYTENQES</sequence>
<name>A0A9Q3CEQ0_9BASI</name>
<dbReference type="EMBL" id="AVOT02006508">
    <property type="protein sequence ID" value="MBW0481760.1"/>
    <property type="molecule type" value="Genomic_DNA"/>
</dbReference>
<keyword evidence="3" id="KW-1185">Reference proteome</keyword>